<dbReference type="RefSeq" id="WP_310031136.1">
    <property type="nucleotide sequence ID" value="NZ_JAVDRL010000005.1"/>
</dbReference>
<dbReference type="EMBL" id="JAVDRL010000005">
    <property type="protein sequence ID" value="MDR6531267.1"/>
    <property type="molecule type" value="Genomic_DNA"/>
</dbReference>
<accession>A0ABU1MYL2</accession>
<keyword evidence="2" id="KW-1185">Reference proteome</keyword>
<evidence type="ECO:0008006" key="3">
    <source>
        <dbReference type="Google" id="ProtNLM"/>
    </source>
</evidence>
<dbReference type="PANTHER" id="PTHR38479:SF2">
    <property type="entry name" value="WINGED HELIX DNA-BINDING DOMAIN-CONTAINING PROTEIN"/>
    <property type="match status" value="1"/>
</dbReference>
<sequence>MVKILDRRALNRALLARQHLSRRADLSVPEALERLIALQAQAAQAPYFALWTRLQAFAPQDLSELLEDFSLARGTLMRGTLHIAAAEDFAAIRPLIQRGLDRFLTEGGVCGRALAGLDQAEIIAAARELLRRGPLTAAELRDALAARWPGRDPQALAMAARIHLPMLQLPPRGLWGRSGQPTLAAMEDRLAAPKRGFALADLVRRYLAAFGPASVADAQTWLGLSRLAPTFESLRPFLAVFQGEGGVELFDLPEAERPPGDAEAPVRFLGEFDNVLLAHEDRTRIMSADHKRRLYTPNGILRATVLIDGFTAGRWRIEDGKTASVLHVDLFAKPTKAVATALADEGERLLVFAAKHADGEVRIEVAET</sequence>
<comment type="caution">
    <text evidence="1">The sequence shown here is derived from an EMBL/GenBank/DDBJ whole genome shotgun (WGS) entry which is preliminary data.</text>
</comment>
<proteinExistence type="predicted"/>
<protein>
    <recommendedName>
        <fullName evidence="3">Winged helix DNA-binding protein</fullName>
    </recommendedName>
</protein>
<evidence type="ECO:0000313" key="1">
    <source>
        <dbReference type="EMBL" id="MDR6531267.1"/>
    </source>
</evidence>
<name>A0ABU1MYL2_9CAUL</name>
<dbReference type="PANTHER" id="PTHR38479">
    <property type="entry name" value="LMO0824 PROTEIN"/>
    <property type="match status" value="1"/>
</dbReference>
<dbReference type="Pfam" id="PF06224">
    <property type="entry name" value="AlkZ-like"/>
    <property type="match status" value="1"/>
</dbReference>
<dbReference type="InterPro" id="IPR009351">
    <property type="entry name" value="AlkZ-like"/>
</dbReference>
<gene>
    <name evidence="1" type="ORF">J2800_002009</name>
</gene>
<organism evidence="1 2">
    <name type="scientific">Caulobacter rhizosphaerae</name>
    <dbReference type="NCBI Taxonomy" id="2010972"/>
    <lineage>
        <taxon>Bacteria</taxon>
        <taxon>Pseudomonadati</taxon>
        <taxon>Pseudomonadota</taxon>
        <taxon>Alphaproteobacteria</taxon>
        <taxon>Caulobacterales</taxon>
        <taxon>Caulobacteraceae</taxon>
        <taxon>Caulobacter</taxon>
    </lineage>
</organism>
<evidence type="ECO:0000313" key="2">
    <source>
        <dbReference type="Proteomes" id="UP001262754"/>
    </source>
</evidence>
<dbReference type="Proteomes" id="UP001262754">
    <property type="component" value="Unassembled WGS sequence"/>
</dbReference>
<reference evidence="1 2" key="1">
    <citation type="submission" date="2023-07" db="EMBL/GenBank/DDBJ databases">
        <title>Sorghum-associated microbial communities from plants grown in Nebraska, USA.</title>
        <authorList>
            <person name="Schachtman D."/>
        </authorList>
    </citation>
    <scope>NUCLEOTIDE SEQUENCE [LARGE SCALE GENOMIC DNA]</scope>
    <source>
        <strain evidence="1 2">DS2154</strain>
    </source>
</reference>